<dbReference type="SUPFAM" id="SSF101960">
    <property type="entry name" value="Stabilizer of iron transporter SufD"/>
    <property type="match status" value="1"/>
</dbReference>
<comment type="similarity">
    <text evidence="1">Belongs to the iron-sulfur cluster assembly SufBD family.</text>
</comment>
<sequence length="416" mass="46411">MPISESRLSEIRSLANAARDKKASLGPDIDLEKFKEFVQRNRVENLSSLNSQVREAAIMSGMDIAEEVRSGSFVQLNHSVIYESLNKKYKDQLQIMSTDDAVEKFDFIEDYFWRIVKPDQDKYTAAVALNPTHGYFMRVFANQHVEYPLQACLLVDENNISQNVHNIIIVEEGASLNVITGCSLSKSDAYGIHLGISEFYVKRGGSLTFTMIHNWADNFDVRPRTGVYLEEGAKYVNNYILLKPVKSIQSAPNVYLAGENAVVQFNNVIYGLGNSYIDLGSKMYLDAPNTRAESIARTIAADRSIIYSRGDMIARTKEACMAHLDCRGIVFSKEATMYAIPALVSEGSVKALLSHEASIGPISQEQVEYLMSRGIEKDDAVSLITTGFLNLNIPYIPAFIENKIRDIINATAKEAL</sequence>
<organism evidence="3">
    <name type="scientific">Thermodesulfobium narugense</name>
    <dbReference type="NCBI Taxonomy" id="184064"/>
    <lineage>
        <taxon>Bacteria</taxon>
        <taxon>Pseudomonadati</taxon>
        <taxon>Thermodesulfobiota</taxon>
        <taxon>Thermodesulfobiia</taxon>
        <taxon>Thermodesulfobiales</taxon>
        <taxon>Thermodesulfobiaceae</taxon>
        <taxon>Thermodesulfobium</taxon>
    </lineage>
</organism>
<accession>A0A7C5KD86</accession>
<gene>
    <name evidence="3" type="ORF">ENL70_02075</name>
</gene>
<dbReference type="Pfam" id="PF01458">
    <property type="entry name" value="SUFBD_core"/>
    <property type="match status" value="1"/>
</dbReference>
<dbReference type="GO" id="GO:0016226">
    <property type="term" value="P:iron-sulfur cluster assembly"/>
    <property type="evidence" value="ECO:0007669"/>
    <property type="project" value="InterPro"/>
</dbReference>
<dbReference type="PANTHER" id="PTHR30508">
    <property type="entry name" value="FES CLUSTER ASSEMBLY PROTEIN SUF"/>
    <property type="match status" value="1"/>
</dbReference>
<dbReference type="AlphaFoldDB" id="A0A7C5KD86"/>
<comment type="caution">
    <text evidence="3">The sequence shown here is derived from an EMBL/GenBank/DDBJ whole genome shotgun (WGS) entry which is preliminary data.</text>
</comment>
<evidence type="ECO:0000313" key="3">
    <source>
        <dbReference type="EMBL" id="HHI65323.1"/>
    </source>
</evidence>
<feature type="domain" description="SUF system FeS cluster assembly SufBD core" evidence="2">
    <location>
        <begin position="157"/>
        <end position="388"/>
    </location>
</feature>
<name>A0A7C5KD86_9BACT</name>
<dbReference type="PANTHER" id="PTHR30508:SF1">
    <property type="entry name" value="UPF0051 PROTEIN ABCI8, CHLOROPLASTIC-RELATED"/>
    <property type="match status" value="1"/>
</dbReference>
<evidence type="ECO:0000256" key="1">
    <source>
        <dbReference type="ARBA" id="ARBA00043967"/>
    </source>
</evidence>
<dbReference type="InterPro" id="IPR037284">
    <property type="entry name" value="SUF_FeS_clus_asmbl_SufBD_sf"/>
</dbReference>
<dbReference type="EMBL" id="DRUY01000072">
    <property type="protein sequence ID" value="HHI65323.1"/>
    <property type="molecule type" value="Genomic_DNA"/>
</dbReference>
<evidence type="ECO:0000259" key="2">
    <source>
        <dbReference type="Pfam" id="PF01458"/>
    </source>
</evidence>
<dbReference type="InterPro" id="IPR000825">
    <property type="entry name" value="SUF_FeS_clus_asmbl_SufBD_core"/>
</dbReference>
<proteinExistence type="inferred from homology"/>
<protein>
    <submittedName>
        <fullName evidence="3">SufD family Fe-S cluster assembly protein</fullName>
    </submittedName>
</protein>
<reference evidence="3" key="1">
    <citation type="journal article" date="2020" name="mSystems">
        <title>Genome- and Community-Level Interaction Insights into Carbon Utilization and Element Cycling Functions of Hydrothermarchaeota in Hydrothermal Sediment.</title>
        <authorList>
            <person name="Zhou Z."/>
            <person name="Liu Y."/>
            <person name="Xu W."/>
            <person name="Pan J."/>
            <person name="Luo Z.H."/>
            <person name="Li M."/>
        </authorList>
    </citation>
    <scope>NUCLEOTIDE SEQUENCE [LARGE SCALE GENOMIC DNA]</scope>
    <source>
        <strain evidence="3">SpSt-1019</strain>
    </source>
</reference>
<dbReference type="InterPro" id="IPR055346">
    <property type="entry name" value="Fe-S_cluster_assembly_SufBD"/>
</dbReference>